<dbReference type="GO" id="GO:0000978">
    <property type="term" value="F:RNA polymerase II cis-regulatory region sequence-specific DNA binding"/>
    <property type="evidence" value="ECO:0007669"/>
    <property type="project" value="TreeGrafter"/>
</dbReference>
<keyword evidence="2" id="KW-0677">Repeat</keyword>
<dbReference type="Gene3D" id="3.30.160.60">
    <property type="entry name" value="Classic Zinc Finger"/>
    <property type="match status" value="2"/>
</dbReference>
<evidence type="ECO:0000256" key="1">
    <source>
        <dbReference type="ARBA" id="ARBA00022723"/>
    </source>
</evidence>
<organism evidence="8 9">
    <name type="scientific">Gonapodya prolifera (strain JEL478)</name>
    <name type="common">Monoblepharis prolifera</name>
    <dbReference type="NCBI Taxonomy" id="1344416"/>
    <lineage>
        <taxon>Eukaryota</taxon>
        <taxon>Fungi</taxon>
        <taxon>Fungi incertae sedis</taxon>
        <taxon>Chytridiomycota</taxon>
        <taxon>Chytridiomycota incertae sedis</taxon>
        <taxon>Monoblepharidomycetes</taxon>
        <taxon>Monoblepharidales</taxon>
        <taxon>Gonapodyaceae</taxon>
        <taxon>Gonapodya</taxon>
    </lineage>
</organism>
<keyword evidence="9" id="KW-1185">Reference proteome</keyword>
<evidence type="ECO:0000256" key="2">
    <source>
        <dbReference type="ARBA" id="ARBA00022737"/>
    </source>
</evidence>
<dbReference type="FunFam" id="3.30.160.60:FF:000072">
    <property type="entry name" value="zinc finger protein 143 isoform X1"/>
    <property type="match status" value="1"/>
</dbReference>
<dbReference type="STRING" id="1344416.A0A139A128"/>
<dbReference type="OMA" id="HECPLPG"/>
<dbReference type="PROSITE" id="PS00028">
    <property type="entry name" value="ZINC_FINGER_C2H2_1"/>
    <property type="match status" value="1"/>
</dbReference>
<feature type="non-terminal residue" evidence="8">
    <location>
        <position position="1"/>
    </location>
</feature>
<evidence type="ECO:0000256" key="3">
    <source>
        <dbReference type="ARBA" id="ARBA00022771"/>
    </source>
</evidence>
<dbReference type="PANTHER" id="PTHR14003">
    <property type="entry name" value="TRANSCRIPTIONAL REPRESSOR PROTEIN YY"/>
    <property type="match status" value="1"/>
</dbReference>
<dbReference type="AlphaFoldDB" id="A0A139A128"/>
<accession>A0A139A128</accession>
<evidence type="ECO:0000259" key="7">
    <source>
        <dbReference type="PROSITE" id="PS50157"/>
    </source>
</evidence>
<name>A0A139A128_GONPJ</name>
<feature type="domain" description="C2H2-type" evidence="7">
    <location>
        <begin position="3"/>
        <end position="32"/>
    </location>
</feature>
<dbReference type="OrthoDB" id="6365676at2759"/>
<dbReference type="SUPFAM" id="SSF57667">
    <property type="entry name" value="beta-beta-alpha zinc fingers"/>
    <property type="match status" value="1"/>
</dbReference>
<dbReference type="GO" id="GO:0005667">
    <property type="term" value="C:transcription regulator complex"/>
    <property type="evidence" value="ECO:0007669"/>
    <property type="project" value="TreeGrafter"/>
</dbReference>
<dbReference type="Pfam" id="PF00096">
    <property type="entry name" value="zf-C2H2"/>
    <property type="match status" value="1"/>
</dbReference>
<dbReference type="Proteomes" id="UP000070544">
    <property type="component" value="Unassembled WGS sequence"/>
</dbReference>
<dbReference type="GO" id="GO:0000785">
    <property type="term" value="C:chromatin"/>
    <property type="evidence" value="ECO:0007669"/>
    <property type="project" value="TreeGrafter"/>
</dbReference>
<feature type="region of interest" description="Disordered" evidence="6">
    <location>
        <begin position="22"/>
        <end position="50"/>
    </location>
</feature>
<evidence type="ECO:0000256" key="6">
    <source>
        <dbReference type="SAM" id="MobiDB-lite"/>
    </source>
</evidence>
<reference evidence="8 9" key="1">
    <citation type="journal article" date="2015" name="Genome Biol. Evol.">
        <title>Phylogenomic analyses indicate that early fungi evolved digesting cell walls of algal ancestors of land plants.</title>
        <authorList>
            <person name="Chang Y."/>
            <person name="Wang S."/>
            <person name="Sekimoto S."/>
            <person name="Aerts A.L."/>
            <person name="Choi C."/>
            <person name="Clum A."/>
            <person name="LaButti K.M."/>
            <person name="Lindquist E.A."/>
            <person name="Yee Ngan C."/>
            <person name="Ohm R.A."/>
            <person name="Salamov A.A."/>
            <person name="Grigoriev I.V."/>
            <person name="Spatafora J.W."/>
            <person name="Berbee M.L."/>
        </authorList>
    </citation>
    <scope>NUCLEOTIDE SEQUENCE [LARGE SCALE GENOMIC DNA]</scope>
    <source>
        <strain evidence="8 9">JEL478</strain>
    </source>
</reference>
<dbReference type="GO" id="GO:0008270">
    <property type="term" value="F:zinc ion binding"/>
    <property type="evidence" value="ECO:0007669"/>
    <property type="project" value="UniProtKB-KW"/>
</dbReference>
<evidence type="ECO:0000313" key="9">
    <source>
        <dbReference type="Proteomes" id="UP000070544"/>
    </source>
</evidence>
<dbReference type="PROSITE" id="PS50157">
    <property type="entry name" value="ZINC_FINGER_C2H2_2"/>
    <property type="match status" value="1"/>
</dbReference>
<dbReference type="GO" id="GO:0000981">
    <property type="term" value="F:DNA-binding transcription factor activity, RNA polymerase II-specific"/>
    <property type="evidence" value="ECO:0007669"/>
    <property type="project" value="UniProtKB-ARBA"/>
</dbReference>
<sequence length="50" mass="5434">KRHPCLHPGCGKAFSTAGHLARHSSSHSGERPHECPLPGCGKRFGRKDNM</sequence>
<feature type="non-terminal residue" evidence="8">
    <location>
        <position position="50"/>
    </location>
</feature>
<evidence type="ECO:0000313" key="8">
    <source>
        <dbReference type="EMBL" id="KXS10434.1"/>
    </source>
</evidence>
<keyword evidence="3 5" id="KW-0863">Zinc-finger</keyword>
<keyword evidence="4" id="KW-0862">Zinc</keyword>
<protein>
    <recommendedName>
        <fullName evidence="7">C2H2-type domain-containing protein</fullName>
    </recommendedName>
</protein>
<dbReference type="InterPro" id="IPR013087">
    <property type="entry name" value="Znf_C2H2_type"/>
</dbReference>
<dbReference type="EMBL" id="KQ965827">
    <property type="protein sequence ID" value="KXS10434.1"/>
    <property type="molecule type" value="Genomic_DNA"/>
</dbReference>
<dbReference type="PANTHER" id="PTHR14003:SF19">
    <property type="entry name" value="YY2 TRANSCRIPTION FACTOR"/>
    <property type="match status" value="1"/>
</dbReference>
<gene>
    <name evidence="8" type="ORF">M427DRAFT_88515</name>
</gene>
<evidence type="ECO:0000256" key="5">
    <source>
        <dbReference type="PROSITE-ProRule" id="PRU00042"/>
    </source>
</evidence>
<evidence type="ECO:0000256" key="4">
    <source>
        <dbReference type="ARBA" id="ARBA00022833"/>
    </source>
</evidence>
<dbReference type="GO" id="GO:0031519">
    <property type="term" value="C:PcG protein complex"/>
    <property type="evidence" value="ECO:0007669"/>
    <property type="project" value="TreeGrafter"/>
</dbReference>
<proteinExistence type="predicted"/>
<dbReference type="InterPro" id="IPR036236">
    <property type="entry name" value="Znf_C2H2_sf"/>
</dbReference>
<keyword evidence="1" id="KW-0479">Metal-binding</keyword>
<dbReference type="SMART" id="SM00355">
    <property type="entry name" value="ZnF_C2H2"/>
    <property type="match status" value="1"/>
</dbReference>